<sequence length="44" mass="5017">QCPTYRTLVNEGEELIEAVINELEDGEEMTIEDLNSFPDAYILV</sequence>
<comment type="caution">
    <text evidence="1">The sequence shown here is derived from an EMBL/GenBank/DDBJ whole genome shotgun (WGS) entry which is preliminary data.</text>
</comment>
<dbReference type="EMBL" id="CAJOBC010116238">
    <property type="protein sequence ID" value="CAF4552892.1"/>
    <property type="molecule type" value="Genomic_DNA"/>
</dbReference>
<keyword evidence="4" id="KW-1185">Reference proteome</keyword>
<gene>
    <name evidence="1" type="ORF">GPM918_LOCUS44932</name>
    <name evidence="3" type="ORF">SRO942_LOCUS47057</name>
    <name evidence="2" type="ORF">TMI583_LOCUS45563</name>
</gene>
<dbReference type="OrthoDB" id="10024303at2759"/>
<dbReference type="Proteomes" id="UP000681722">
    <property type="component" value="Unassembled WGS sequence"/>
</dbReference>
<name>A0A816DN63_9BILA</name>
<dbReference type="Proteomes" id="UP000663829">
    <property type="component" value="Unassembled WGS sequence"/>
</dbReference>
<reference evidence="1" key="1">
    <citation type="submission" date="2021-02" db="EMBL/GenBank/DDBJ databases">
        <authorList>
            <person name="Nowell W R."/>
        </authorList>
    </citation>
    <scope>NUCLEOTIDE SEQUENCE</scope>
</reference>
<evidence type="ECO:0000313" key="4">
    <source>
        <dbReference type="Proteomes" id="UP000663829"/>
    </source>
</evidence>
<accession>A0A816DN63</accession>
<dbReference type="EMBL" id="CAJNOQ010047335">
    <property type="protein sequence ID" value="CAF1640912.1"/>
    <property type="molecule type" value="Genomic_DNA"/>
</dbReference>
<feature type="non-terminal residue" evidence="1">
    <location>
        <position position="1"/>
    </location>
</feature>
<dbReference type="Proteomes" id="UP000682733">
    <property type="component" value="Unassembled WGS sequence"/>
</dbReference>
<protein>
    <submittedName>
        <fullName evidence="1">Uncharacterized protein</fullName>
    </submittedName>
</protein>
<evidence type="ECO:0000313" key="2">
    <source>
        <dbReference type="EMBL" id="CAF4445019.1"/>
    </source>
</evidence>
<evidence type="ECO:0000313" key="3">
    <source>
        <dbReference type="EMBL" id="CAF4552892.1"/>
    </source>
</evidence>
<organism evidence="1 4">
    <name type="scientific">Didymodactylos carnosus</name>
    <dbReference type="NCBI Taxonomy" id="1234261"/>
    <lineage>
        <taxon>Eukaryota</taxon>
        <taxon>Metazoa</taxon>
        <taxon>Spiralia</taxon>
        <taxon>Gnathifera</taxon>
        <taxon>Rotifera</taxon>
        <taxon>Eurotatoria</taxon>
        <taxon>Bdelloidea</taxon>
        <taxon>Philodinida</taxon>
        <taxon>Philodinidae</taxon>
        <taxon>Didymodactylos</taxon>
    </lineage>
</organism>
<proteinExistence type="predicted"/>
<dbReference type="EMBL" id="CAJOBA010081759">
    <property type="protein sequence ID" value="CAF4445019.1"/>
    <property type="molecule type" value="Genomic_DNA"/>
</dbReference>
<evidence type="ECO:0000313" key="1">
    <source>
        <dbReference type="EMBL" id="CAF1640912.1"/>
    </source>
</evidence>
<dbReference type="AlphaFoldDB" id="A0A816DN63"/>